<dbReference type="Proteomes" id="UP000655523">
    <property type="component" value="Unassembled WGS sequence"/>
</dbReference>
<name>A0A972SQP0_9BURK</name>
<accession>A0A972SQP0</accession>
<evidence type="ECO:0000313" key="2">
    <source>
        <dbReference type="Proteomes" id="UP000655523"/>
    </source>
</evidence>
<protein>
    <submittedName>
        <fullName evidence="1">Uncharacterized protein</fullName>
    </submittedName>
</protein>
<keyword evidence="2" id="KW-1185">Reference proteome</keyword>
<dbReference type="InterPro" id="IPR045397">
    <property type="entry name" value="TumE-like"/>
</dbReference>
<gene>
    <name evidence="1" type="ORF">GNZ13_49400</name>
</gene>
<dbReference type="EMBL" id="WOEZ01000312">
    <property type="protein sequence ID" value="NPT62320.1"/>
    <property type="molecule type" value="Genomic_DNA"/>
</dbReference>
<organism evidence="1 2">
    <name type="scientific">Paraburkholderia elongata</name>
    <dbReference type="NCBI Taxonomy" id="2675747"/>
    <lineage>
        <taxon>Bacteria</taxon>
        <taxon>Pseudomonadati</taxon>
        <taxon>Pseudomonadota</taxon>
        <taxon>Betaproteobacteria</taxon>
        <taxon>Burkholderiales</taxon>
        <taxon>Burkholderiaceae</taxon>
        <taxon>Paraburkholderia</taxon>
    </lineage>
</organism>
<dbReference type="AlphaFoldDB" id="A0A972SQP0"/>
<evidence type="ECO:0000313" key="1">
    <source>
        <dbReference type="EMBL" id="NPT62320.1"/>
    </source>
</evidence>
<proteinExistence type="predicted"/>
<dbReference type="GeneID" id="97058762"/>
<dbReference type="Pfam" id="PF20126">
    <property type="entry name" value="TumE"/>
    <property type="match status" value="1"/>
</dbReference>
<sequence length="94" mass="10781">MKATLLLKERHTVDREAFAELLVWKVPAPVRGSTHSFKYSLAFVVSGLCVLRYDNEQGKGDHRHVGKSETPYEFSSPEQLIADFWADIDSWRSQ</sequence>
<reference evidence="1 2" key="1">
    <citation type="submission" date="2019-11" db="EMBL/GenBank/DDBJ databases">
        <title>Metabolism of dissolved organic matter in forest soils.</title>
        <authorList>
            <person name="Cyle K.T."/>
            <person name="Wilhelm R.C."/>
            <person name="Martinez C.E."/>
        </authorList>
    </citation>
    <scope>NUCLEOTIDE SEQUENCE [LARGE SCALE GENOMIC DNA]</scope>
    <source>
        <strain evidence="1 2">5N</strain>
    </source>
</reference>
<dbReference type="RefSeq" id="WP_172178779.1">
    <property type="nucleotide sequence ID" value="NZ_WOEZ01000312.1"/>
</dbReference>
<comment type="caution">
    <text evidence="1">The sequence shown here is derived from an EMBL/GenBank/DDBJ whole genome shotgun (WGS) entry which is preliminary data.</text>
</comment>